<dbReference type="InterPro" id="IPR019734">
    <property type="entry name" value="TPR_rpt"/>
</dbReference>
<evidence type="ECO:0000256" key="1">
    <source>
        <dbReference type="ARBA" id="ARBA00022737"/>
    </source>
</evidence>
<evidence type="ECO:0000256" key="4">
    <source>
        <dbReference type="SAM" id="MobiDB-lite"/>
    </source>
</evidence>
<accession>A0AAW1QG35</accession>
<dbReference type="Proteomes" id="UP001489004">
    <property type="component" value="Unassembled WGS sequence"/>
</dbReference>
<evidence type="ECO:0000259" key="5">
    <source>
        <dbReference type="PROSITE" id="PS50222"/>
    </source>
</evidence>
<dbReference type="EMBL" id="JALJOR010000003">
    <property type="protein sequence ID" value="KAK9820433.1"/>
    <property type="molecule type" value="Genomic_DNA"/>
</dbReference>
<dbReference type="Pfam" id="PF13432">
    <property type="entry name" value="TPR_16"/>
    <property type="match status" value="2"/>
</dbReference>
<dbReference type="Gene3D" id="1.25.40.10">
    <property type="entry name" value="Tetratricopeptide repeat domain"/>
    <property type="match status" value="3"/>
</dbReference>
<name>A0AAW1QG35_9CHLO</name>
<dbReference type="InterPro" id="IPR011990">
    <property type="entry name" value="TPR-like_helical_dom_sf"/>
</dbReference>
<feature type="repeat" description="TPR" evidence="3">
    <location>
        <begin position="556"/>
        <end position="589"/>
    </location>
</feature>
<keyword evidence="1" id="KW-0677">Repeat</keyword>
<dbReference type="SMART" id="SM00028">
    <property type="entry name" value="TPR"/>
    <property type="match status" value="7"/>
</dbReference>
<gene>
    <name evidence="6" type="ORF">WJX72_010306</name>
</gene>
<keyword evidence="7" id="KW-1185">Reference proteome</keyword>
<feature type="repeat" description="TPR" evidence="3">
    <location>
        <begin position="697"/>
        <end position="730"/>
    </location>
</feature>
<dbReference type="Pfam" id="PF07719">
    <property type="entry name" value="TPR_2"/>
    <property type="match status" value="1"/>
</dbReference>
<feature type="compositionally biased region" description="Polar residues" evidence="4">
    <location>
        <begin position="134"/>
        <end position="144"/>
    </location>
</feature>
<dbReference type="PROSITE" id="PS50222">
    <property type="entry name" value="EF_HAND_2"/>
    <property type="match status" value="1"/>
</dbReference>
<dbReference type="GO" id="GO:0005886">
    <property type="term" value="C:plasma membrane"/>
    <property type="evidence" value="ECO:0007669"/>
    <property type="project" value="TreeGrafter"/>
</dbReference>
<evidence type="ECO:0000313" key="7">
    <source>
        <dbReference type="Proteomes" id="UP001489004"/>
    </source>
</evidence>
<proteinExistence type="predicted"/>
<dbReference type="PANTHER" id="PTHR45081:SF1">
    <property type="entry name" value="EF HAND FAMILY PROTEIN, PUTATIVE, EXPRESSED-RELATED"/>
    <property type="match status" value="1"/>
</dbReference>
<evidence type="ECO:0000313" key="6">
    <source>
        <dbReference type="EMBL" id="KAK9820433.1"/>
    </source>
</evidence>
<organism evidence="6 7">
    <name type="scientific">[Myrmecia] bisecta</name>
    <dbReference type="NCBI Taxonomy" id="41462"/>
    <lineage>
        <taxon>Eukaryota</taxon>
        <taxon>Viridiplantae</taxon>
        <taxon>Chlorophyta</taxon>
        <taxon>core chlorophytes</taxon>
        <taxon>Trebouxiophyceae</taxon>
        <taxon>Trebouxiales</taxon>
        <taxon>Trebouxiaceae</taxon>
        <taxon>Myrmecia</taxon>
    </lineage>
</organism>
<dbReference type="Pfam" id="PF13414">
    <property type="entry name" value="TPR_11"/>
    <property type="match status" value="1"/>
</dbReference>
<sequence>MGAPEQPESVESRLISPSILSRVVEQAHARKASHQTCRGQHGSASLLFDKFAGSLPPGSSPGRLTDPWSGSGSTVAPALVEVLCQYDAQLQSSDSHGRVGGSVRPQHLSTALGPVATLFCWYSKDRLSRPALSKAQQSSPTSHPQDLRRPALPDAAPGLTLQEVTTIFEDFDVVPQLIPRNDVRAAFRLAACSASAGACGLEPGNLRTHVLQYAAFCDLLVRVAAAAFSRRPAGAPPQPADCVRALLHHLSLDSHNPRQLLDKLASFERLAGDRGPKRLALRWDYASCQSGLHSTTVDGGSVWVAHRRHLRLVVVNRSSHQVSVQVAVSGMPFVTCGFLDQPLAPGVPCVIDFQATFEQAGEWLGTVVVSVLSLALDKEETHTLPIYARASVCHSAMRPEASSYVDALFQHFDLGQDGGLNKAELAALVTSCNPAVSFADEQLAAIVSEVFTQYAGDVEGEVGLSRAGVLKVYSDGVADAQQDCAAVGLALPPGGGNMVLEVGALEGLDSAPSEARGSARVLMAQAVQGMGQEGWAQHVAALQSRAVAELSPPEAYEAHMELGYMLATRRCYEAALESFEQAASLSPDPRAFFRMGNALFALRRFADARYAFTQALQAAHTACDAPLLPKIRVNLGIALEADGLLLSASEQYREACRLNPQHHRAFKLLGSARFALGDLPGAREALEQALQLKPDYADALSDLGCTLCNLGRIPEALQAFKGAVAINKQHLEALFNQGNLHRQCRDYDEAVACYDAVLVIDSSHWRSLLNKAVVLIMMDRQKDAQAALAAAQKLSGLPLGGNIKQLSRLAKEHDSADLSQLMSRLGESRPATSTAAKRTQGWRGLLRPNSRSASGQPAERVDVQLLEHLVALTGVATSDVTQEVLRSASQNEGQEVKLNTRVELEVVLRRILASLPPHAFQEVTRIEGFVLERCND</sequence>
<dbReference type="GO" id="GO:0005509">
    <property type="term" value="F:calcium ion binding"/>
    <property type="evidence" value="ECO:0007669"/>
    <property type="project" value="InterPro"/>
</dbReference>
<dbReference type="PANTHER" id="PTHR45081">
    <property type="entry name" value="EF HAND FAMILY PROTEIN, PUTATIVE, EXPRESSED-RELATED"/>
    <property type="match status" value="1"/>
</dbReference>
<evidence type="ECO:0000256" key="2">
    <source>
        <dbReference type="ARBA" id="ARBA00022803"/>
    </source>
</evidence>
<comment type="caution">
    <text evidence="6">The sequence shown here is derived from an EMBL/GenBank/DDBJ whole genome shotgun (WGS) entry which is preliminary data.</text>
</comment>
<dbReference type="AlphaFoldDB" id="A0AAW1QG35"/>
<dbReference type="InterPro" id="IPR013105">
    <property type="entry name" value="TPR_2"/>
</dbReference>
<feature type="region of interest" description="Disordered" evidence="4">
    <location>
        <begin position="826"/>
        <end position="858"/>
    </location>
</feature>
<dbReference type="PROSITE" id="PS50005">
    <property type="entry name" value="TPR"/>
    <property type="match status" value="4"/>
</dbReference>
<evidence type="ECO:0000256" key="3">
    <source>
        <dbReference type="PROSITE-ProRule" id="PRU00339"/>
    </source>
</evidence>
<dbReference type="SUPFAM" id="SSF48452">
    <property type="entry name" value="TPR-like"/>
    <property type="match status" value="1"/>
</dbReference>
<feature type="domain" description="EF-hand" evidence="5">
    <location>
        <begin position="400"/>
        <end position="435"/>
    </location>
</feature>
<feature type="repeat" description="TPR" evidence="3">
    <location>
        <begin position="663"/>
        <end position="696"/>
    </location>
</feature>
<keyword evidence="2 3" id="KW-0802">TPR repeat</keyword>
<protein>
    <recommendedName>
        <fullName evidence="5">EF-hand domain-containing protein</fullName>
    </recommendedName>
</protein>
<dbReference type="InterPro" id="IPR002048">
    <property type="entry name" value="EF_hand_dom"/>
</dbReference>
<feature type="repeat" description="TPR" evidence="3">
    <location>
        <begin position="731"/>
        <end position="764"/>
    </location>
</feature>
<feature type="region of interest" description="Disordered" evidence="4">
    <location>
        <begin position="131"/>
        <end position="153"/>
    </location>
</feature>
<reference evidence="6 7" key="1">
    <citation type="journal article" date="2024" name="Nat. Commun.">
        <title>Phylogenomics reveals the evolutionary origins of lichenization in chlorophyte algae.</title>
        <authorList>
            <person name="Puginier C."/>
            <person name="Libourel C."/>
            <person name="Otte J."/>
            <person name="Skaloud P."/>
            <person name="Haon M."/>
            <person name="Grisel S."/>
            <person name="Petersen M."/>
            <person name="Berrin J.G."/>
            <person name="Delaux P.M."/>
            <person name="Dal Grande F."/>
            <person name="Keller J."/>
        </authorList>
    </citation>
    <scope>NUCLEOTIDE SEQUENCE [LARGE SCALE GENOMIC DNA]</scope>
    <source>
        <strain evidence="6 7">SAG 2043</strain>
    </source>
</reference>